<dbReference type="Proteomes" id="UP000007305">
    <property type="component" value="Chromosome 3"/>
</dbReference>
<evidence type="ECO:0000313" key="1">
    <source>
        <dbReference type="EnsemblPlants" id="Zm00001eb150710_P001"/>
    </source>
</evidence>
<dbReference type="InParanoid" id="A0A804NC59"/>
<sequence length="70" mass="7868">MCCRVDRASHRLCATLIRRRGCGRKRFLQANPATSPPSLPVPLSAYATKQFWKAETTTESRSLMGWLADT</sequence>
<reference evidence="1" key="2">
    <citation type="submission" date="2019-07" db="EMBL/GenBank/DDBJ databases">
        <authorList>
            <person name="Seetharam A."/>
            <person name="Woodhouse M."/>
            <person name="Cannon E."/>
        </authorList>
    </citation>
    <scope>NUCLEOTIDE SEQUENCE [LARGE SCALE GENOMIC DNA]</scope>
    <source>
        <strain evidence="1">cv. B73</strain>
    </source>
</reference>
<dbReference type="AlphaFoldDB" id="A0A804NC59"/>
<reference evidence="1" key="3">
    <citation type="submission" date="2021-05" db="UniProtKB">
        <authorList>
            <consortium name="EnsemblPlants"/>
        </authorList>
    </citation>
    <scope>IDENTIFICATION</scope>
    <source>
        <strain evidence="1">cv. B73</strain>
    </source>
</reference>
<proteinExistence type="predicted"/>
<accession>A0A804NC59</accession>
<name>A0A804NC59_MAIZE</name>
<reference evidence="2" key="1">
    <citation type="submission" date="2015-12" db="EMBL/GenBank/DDBJ databases">
        <title>Update maize B73 reference genome by single molecule sequencing technologies.</title>
        <authorList>
            <consortium name="Maize Genome Sequencing Project"/>
            <person name="Ware D."/>
        </authorList>
    </citation>
    <scope>NUCLEOTIDE SEQUENCE [LARGE SCALE GENOMIC DNA]</scope>
    <source>
        <strain evidence="2">cv. B73</strain>
    </source>
</reference>
<dbReference type="Gramene" id="Zm00001eb150710_T001">
    <property type="protein sequence ID" value="Zm00001eb150710_P001"/>
    <property type="gene ID" value="Zm00001eb150710"/>
</dbReference>
<protein>
    <submittedName>
        <fullName evidence="1">Uncharacterized protein</fullName>
    </submittedName>
</protein>
<keyword evidence="2" id="KW-1185">Reference proteome</keyword>
<organism evidence="1 2">
    <name type="scientific">Zea mays</name>
    <name type="common">Maize</name>
    <dbReference type="NCBI Taxonomy" id="4577"/>
    <lineage>
        <taxon>Eukaryota</taxon>
        <taxon>Viridiplantae</taxon>
        <taxon>Streptophyta</taxon>
        <taxon>Embryophyta</taxon>
        <taxon>Tracheophyta</taxon>
        <taxon>Spermatophyta</taxon>
        <taxon>Magnoliopsida</taxon>
        <taxon>Liliopsida</taxon>
        <taxon>Poales</taxon>
        <taxon>Poaceae</taxon>
        <taxon>PACMAD clade</taxon>
        <taxon>Panicoideae</taxon>
        <taxon>Andropogonodae</taxon>
        <taxon>Andropogoneae</taxon>
        <taxon>Tripsacinae</taxon>
        <taxon>Zea</taxon>
    </lineage>
</organism>
<evidence type="ECO:0000313" key="2">
    <source>
        <dbReference type="Proteomes" id="UP000007305"/>
    </source>
</evidence>
<dbReference type="EnsemblPlants" id="Zm00001eb150710_T001">
    <property type="protein sequence ID" value="Zm00001eb150710_P001"/>
    <property type="gene ID" value="Zm00001eb150710"/>
</dbReference>